<sequence>MFSFVVKYLGFLKSIPLIAILYDSLIRLWFFATKPQLLDWLDDIEEMISKYPNTSITVHKYGGTQFNYLNKEFGHLHSNGLLDIRLNKTIKQQLLKDGKIQNHHVFKNSGWISFYITNEQDCKYAMGLLLLAYEKKTSIFKST</sequence>
<keyword evidence="3" id="KW-1185">Reference proteome</keyword>
<evidence type="ECO:0000313" key="2">
    <source>
        <dbReference type="EMBL" id="MEN5380376.1"/>
    </source>
</evidence>
<protein>
    <submittedName>
        <fullName evidence="2">Luciferase family protein</fullName>
    </submittedName>
</protein>
<organism evidence="2 3">
    <name type="scientific">Sphingobacterium kitahiroshimense</name>
    <dbReference type="NCBI Taxonomy" id="470446"/>
    <lineage>
        <taxon>Bacteria</taxon>
        <taxon>Pseudomonadati</taxon>
        <taxon>Bacteroidota</taxon>
        <taxon>Sphingobacteriia</taxon>
        <taxon>Sphingobacteriales</taxon>
        <taxon>Sphingobacteriaceae</taxon>
        <taxon>Sphingobacterium</taxon>
    </lineage>
</organism>
<dbReference type="Pfam" id="PF17648">
    <property type="entry name" value="Luciferase"/>
    <property type="match status" value="1"/>
</dbReference>
<evidence type="ECO:0000259" key="1">
    <source>
        <dbReference type="Pfam" id="PF17648"/>
    </source>
</evidence>
<gene>
    <name evidence="2" type="ORF">ABE541_24135</name>
</gene>
<evidence type="ECO:0000313" key="3">
    <source>
        <dbReference type="Proteomes" id="UP001409291"/>
    </source>
</evidence>
<feature type="domain" description="Luciferase" evidence="1">
    <location>
        <begin position="70"/>
        <end position="131"/>
    </location>
</feature>
<dbReference type="Proteomes" id="UP001409291">
    <property type="component" value="Unassembled WGS sequence"/>
</dbReference>
<dbReference type="EMBL" id="JBDJNQ010000016">
    <property type="protein sequence ID" value="MEN5380376.1"/>
    <property type="molecule type" value="Genomic_DNA"/>
</dbReference>
<name>A0ABV0C026_9SPHI</name>
<comment type="caution">
    <text evidence="2">The sequence shown here is derived from an EMBL/GenBank/DDBJ whole genome shotgun (WGS) entry which is preliminary data.</text>
</comment>
<reference evidence="2 3" key="1">
    <citation type="submission" date="2024-04" db="EMBL/GenBank/DDBJ databases">
        <title>WGS of bacteria from Torrens River.</title>
        <authorList>
            <person name="Wyrsch E.R."/>
            <person name="Drigo B."/>
        </authorList>
    </citation>
    <scope>NUCLEOTIDE SEQUENCE [LARGE SCALE GENOMIC DNA]</scope>
    <source>
        <strain evidence="2 3">TWI391</strain>
    </source>
</reference>
<proteinExistence type="predicted"/>
<dbReference type="RefSeq" id="WP_346583236.1">
    <property type="nucleotide sequence ID" value="NZ_JBDJLH010000015.1"/>
</dbReference>
<accession>A0ABV0C026</accession>
<dbReference type="InterPro" id="IPR040841">
    <property type="entry name" value="Luciferase_dom"/>
</dbReference>